<sequence length="217" mass="25477">MESLLLQYGQFDLLACNVEEFYVCQNHSDLIIPSRFKNCCLCKPFGRSESSKSGLRIISKLYSFAAWKENSIRLSFGRKMCAQSRNHVDKSYITKEIREGRDELFQWLYDQISLTNGNLDKNLRLILTSLVEAYNAAYHWTVRQKILSIMANDLTFSTILMFIPNLTEYRYYRAHRYAKSIGKDVVVDDTRTSTVRYEDYQLEHFIEFIVSPHICTD</sequence>
<dbReference type="EMBL" id="CAJOBJ010147522">
    <property type="protein sequence ID" value="CAF4790833.1"/>
    <property type="molecule type" value="Genomic_DNA"/>
</dbReference>
<protein>
    <submittedName>
        <fullName evidence="1">Uncharacterized protein</fullName>
    </submittedName>
</protein>
<evidence type="ECO:0000313" key="1">
    <source>
        <dbReference type="EMBL" id="CAF4790833.1"/>
    </source>
</evidence>
<comment type="caution">
    <text evidence="1">The sequence shown here is derived from an EMBL/GenBank/DDBJ whole genome shotgun (WGS) entry which is preliminary data.</text>
</comment>
<proteinExistence type="predicted"/>
<dbReference type="Proteomes" id="UP000681720">
    <property type="component" value="Unassembled WGS sequence"/>
</dbReference>
<gene>
    <name evidence="1" type="ORF">GIL414_LOCUS46743</name>
</gene>
<accession>A0A8S3BCD3</accession>
<evidence type="ECO:0000313" key="2">
    <source>
        <dbReference type="Proteomes" id="UP000681720"/>
    </source>
</evidence>
<reference evidence="1" key="1">
    <citation type="submission" date="2021-02" db="EMBL/GenBank/DDBJ databases">
        <authorList>
            <person name="Nowell W R."/>
        </authorList>
    </citation>
    <scope>NUCLEOTIDE SEQUENCE</scope>
</reference>
<organism evidence="1 2">
    <name type="scientific">Rotaria magnacalcarata</name>
    <dbReference type="NCBI Taxonomy" id="392030"/>
    <lineage>
        <taxon>Eukaryota</taxon>
        <taxon>Metazoa</taxon>
        <taxon>Spiralia</taxon>
        <taxon>Gnathifera</taxon>
        <taxon>Rotifera</taxon>
        <taxon>Eurotatoria</taxon>
        <taxon>Bdelloidea</taxon>
        <taxon>Philodinida</taxon>
        <taxon>Philodinidae</taxon>
        <taxon>Rotaria</taxon>
    </lineage>
</organism>
<name>A0A8S3BCD3_9BILA</name>
<dbReference type="AlphaFoldDB" id="A0A8S3BCD3"/>